<proteinExistence type="predicted"/>
<evidence type="ECO:0000313" key="3">
    <source>
        <dbReference type="Proteomes" id="UP000072443"/>
    </source>
</evidence>
<keyword evidence="1" id="KW-0812">Transmembrane</keyword>
<keyword evidence="1" id="KW-1133">Transmembrane helix</keyword>
<protein>
    <submittedName>
        <fullName evidence="2">Uncharacterized protein</fullName>
    </submittedName>
</protein>
<name>A0AB33U0X6_NEIME</name>
<keyword evidence="1" id="KW-0472">Membrane</keyword>
<dbReference type="Proteomes" id="UP000072443">
    <property type="component" value="Unassembled WGS sequence"/>
</dbReference>
<reference evidence="2 3" key="1">
    <citation type="submission" date="2016-02" db="EMBL/GenBank/DDBJ databases">
        <authorList>
            <consortium name="Pathogen Informatics"/>
        </authorList>
    </citation>
    <scope>NUCLEOTIDE SEQUENCE [LARGE SCALE GENOMIC DNA]</scope>
    <source>
        <strain evidence="2 3">2842STDY5881269</strain>
    </source>
</reference>
<feature type="transmembrane region" description="Helical" evidence="1">
    <location>
        <begin position="6"/>
        <end position="29"/>
    </location>
</feature>
<organism evidence="2 3">
    <name type="scientific">Neisseria meningitidis</name>
    <dbReference type="NCBI Taxonomy" id="487"/>
    <lineage>
        <taxon>Bacteria</taxon>
        <taxon>Pseudomonadati</taxon>
        <taxon>Pseudomonadota</taxon>
        <taxon>Betaproteobacteria</taxon>
        <taxon>Neisseriales</taxon>
        <taxon>Neisseriaceae</taxon>
        <taxon>Neisseria</taxon>
    </lineage>
</organism>
<comment type="caution">
    <text evidence="2">The sequence shown here is derived from an EMBL/GenBank/DDBJ whole genome shotgun (WGS) entry which is preliminary data.</text>
</comment>
<gene>
    <name evidence="2" type="ORF">ERS514591_01563</name>
</gene>
<dbReference type="AlphaFoldDB" id="A0AB33U0X6"/>
<accession>A0AB33U0X6</accession>
<sequence>MHSHYIFGILMISYVFAMLFNFIISYKIFKEEKLINGFF</sequence>
<evidence type="ECO:0000313" key="2">
    <source>
        <dbReference type="EMBL" id="CWP94683.1"/>
    </source>
</evidence>
<dbReference type="EMBL" id="FEVP01000020">
    <property type="protein sequence ID" value="CWP94683.1"/>
    <property type="molecule type" value="Genomic_DNA"/>
</dbReference>
<evidence type="ECO:0000256" key="1">
    <source>
        <dbReference type="SAM" id="Phobius"/>
    </source>
</evidence>